<proteinExistence type="predicted"/>
<dbReference type="EMBL" id="JBHUOM010000002">
    <property type="protein sequence ID" value="MFD2933827.1"/>
    <property type="molecule type" value="Genomic_DNA"/>
</dbReference>
<reference evidence="2" key="1">
    <citation type="journal article" date="2019" name="Int. J. Syst. Evol. Microbiol.">
        <title>The Global Catalogue of Microorganisms (GCM) 10K type strain sequencing project: providing services to taxonomists for standard genome sequencing and annotation.</title>
        <authorList>
            <consortium name="The Broad Institute Genomics Platform"/>
            <consortium name="The Broad Institute Genome Sequencing Center for Infectious Disease"/>
            <person name="Wu L."/>
            <person name="Ma J."/>
        </authorList>
    </citation>
    <scope>NUCLEOTIDE SEQUENCE [LARGE SCALE GENOMIC DNA]</scope>
    <source>
        <strain evidence="2">KCTC 52490</strain>
    </source>
</reference>
<name>A0ABW6AEJ0_9BACT</name>
<evidence type="ECO:0000313" key="2">
    <source>
        <dbReference type="Proteomes" id="UP001597512"/>
    </source>
</evidence>
<dbReference type="SUPFAM" id="SSF56524">
    <property type="entry name" value="Oxidoreductase molybdopterin-binding domain"/>
    <property type="match status" value="1"/>
</dbReference>
<dbReference type="RefSeq" id="WP_381498659.1">
    <property type="nucleotide sequence ID" value="NZ_JBHUOM010000002.1"/>
</dbReference>
<accession>A0ABW6AEJ0</accession>
<gene>
    <name evidence="1" type="ORF">ACFS25_08550</name>
</gene>
<dbReference type="InterPro" id="IPR036909">
    <property type="entry name" value="Cyt_c-like_dom_sf"/>
</dbReference>
<dbReference type="InterPro" id="IPR036374">
    <property type="entry name" value="OxRdtase_Mopterin-bd_sf"/>
</dbReference>
<evidence type="ECO:0000313" key="1">
    <source>
        <dbReference type="EMBL" id="MFD2933827.1"/>
    </source>
</evidence>
<keyword evidence="2" id="KW-1185">Reference proteome</keyword>
<sequence>MIGSWPASVSGKWLHTIAIRNKVHDGAKMTGKSYRVPIHPVVLCVDPPDSNFKIIESIPVKSVITFPKKCTACHSSKLILQSHFDQEKWIKRIRWMQRTQKLWDLGDTEKPILAYLTKYYG</sequence>
<comment type="caution">
    <text evidence="1">The sequence shown here is derived from an EMBL/GenBank/DDBJ whole genome shotgun (WGS) entry which is preliminary data.</text>
</comment>
<protein>
    <submittedName>
        <fullName evidence="1">Uncharacterized protein</fullName>
    </submittedName>
</protein>
<dbReference type="Gene3D" id="1.10.760.10">
    <property type="entry name" value="Cytochrome c-like domain"/>
    <property type="match status" value="1"/>
</dbReference>
<organism evidence="1 2">
    <name type="scientific">Spirosoma flavum</name>
    <dbReference type="NCBI Taxonomy" id="2048557"/>
    <lineage>
        <taxon>Bacteria</taxon>
        <taxon>Pseudomonadati</taxon>
        <taxon>Bacteroidota</taxon>
        <taxon>Cytophagia</taxon>
        <taxon>Cytophagales</taxon>
        <taxon>Cytophagaceae</taxon>
        <taxon>Spirosoma</taxon>
    </lineage>
</organism>
<dbReference type="SUPFAM" id="SSF46626">
    <property type="entry name" value="Cytochrome c"/>
    <property type="match status" value="1"/>
</dbReference>
<dbReference type="Proteomes" id="UP001597512">
    <property type="component" value="Unassembled WGS sequence"/>
</dbReference>